<proteinExistence type="predicted"/>
<dbReference type="AlphaFoldDB" id="D8TQD8"/>
<protein>
    <submittedName>
        <fullName evidence="2">Uncharacterized protein</fullName>
    </submittedName>
</protein>
<evidence type="ECO:0000256" key="1">
    <source>
        <dbReference type="SAM" id="MobiDB-lite"/>
    </source>
</evidence>
<evidence type="ECO:0000313" key="2">
    <source>
        <dbReference type="EMBL" id="EFJ50388.1"/>
    </source>
</evidence>
<keyword evidence="3" id="KW-1185">Reference proteome</keyword>
<feature type="compositionally biased region" description="Gly residues" evidence="1">
    <location>
        <begin position="43"/>
        <end position="52"/>
    </location>
</feature>
<evidence type="ECO:0000313" key="3">
    <source>
        <dbReference type="Proteomes" id="UP000001058"/>
    </source>
</evidence>
<gene>
    <name evidence="2" type="ORF">VOLCADRAFT_88947</name>
</gene>
<dbReference type="RefSeq" id="XP_002948513.1">
    <property type="nucleotide sequence ID" value="XM_002948467.1"/>
</dbReference>
<dbReference type="InParanoid" id="D8TQD8"/>
<sequence>MSGVSAQVAGTARPWQLHEQTHPHQEQLQLQGQLVGASISSKTGGGMGAGGRDGGEGIRGDGASNSISSSYLNNPAAVPFGRAARQQLFMLEPGVTYLNHGSYSAAFRSTYCTAVLAGVQSYFAL</sequence>
<dbReference type="Proteomes" id="UP000001058">
    <property type="component" value="Unassembled WGS sequence"/>
</dbReference>
<dbReference type="EMBL" id="GL378331">
    <property type="protein sequence ID" value="EFJ50388.1"/>
    <property type="molecule type" value="Genomic_DNA"/>
</dbReference>
<name>D8TQD8_VOLCA</name>
<dbReference type="GeneID" id="9627328"/>
<dbReference type="KEGG" id="vcn:VOLCADRAFT_88947"/>
<accession>D8TQD8</accession>
<feature type="region of interest" description="Disordered" evidence="1">
    <location>
        <begin position="38"/>
        <end position="65"/>
    </location>
</feature>
<reference evidence="2 3" key="1">
    <citation type="journal article" date="2010" name="Science">
        <title>Genomic analysis of organismal complexity in the multicellular green alga Volvox carteri.</title>
        <authorList>
            <person name="Prochnik S.E."/>
            <person name="Umen J."/>
            <person name="Nedelcu A.M."/>
            <person name="Hallmann A."/>
            <person name="Miller S.M."/>
            <person name="Nishii I."/>
            <person name="Ferris P."/>
            <person name="Kuo A."/>
            <person name="Mitros T."/>
            <person name="Fritz-Laylin L.K."/>
            <person name="Hellsten U."/>
            <person name="Chapman J."/>
            <person name="Simakov O."/>
            <person name="Rensing S.A."/>
            <person name="Terry A."/>
            <person name="Pangilinan J."/>
            <person name="Kapitonov V."/>
            <person name="Jurka J."/>
            <person name="Salamov A."/>
            <person name="Shapiro H."/>
            <person name="Schmutz J."/>
            <person name="Grimwood J."/>
            <person name="Lindquist E."/>
            <person name="Lucas S."/>
            <person name="Grigoriev I.V."/>
            <person name="Schmitt R."/>
            <person name="Kirk D."/>
            <person name="Rokhsar D.S."/>
        </authorList>
    </citation>
    <scope>NUCLEOTIDE SEQUENCE [LARGE SCALE GENOMIC DNA]</scope>
    <source>
        <strain evidence="3">f. Nagariensis / Eve</strain>
    </source>
</reference>
<organism evidence="3">
    <name type="scientific">Volvox carteri f. nagariensis</name>
    <dbReference type="NCBI Taxonomy" id="3068"/>
    <lineage>
        <taxon>Eukaryota</taxon>
        <taxon>Viridiplantae</taxon>
        <taxon>Chlorophyta</taxon>
        <taxon>core chlorophytes</taxon>
        <taxon>Chlorophyceae</taxon>
        <taxon>CS clade</taxon>
        <taxon>Chlamydomonadales</taxon>
        <taxon>Volvocaceae</taxon>
        <taxon>Volvox</taxon>
    </lineage>
</organism>